<feature type="transmembrane region" description="Helical" evidence="6">
    <location>
        <begin position="242"/>
        <end position="264"/>
    </location>
</feature>
<comment type="similarity">
    <text evidence="5">Belongs to the complex I subunit 1 family.</text>
</comment>
<protein>
    <recommendedName>
        <fullName evidence="6">NADH-quinone oxidoreductase subunit J</fullName>
        <ecNumber evidence="6">7.1.1.-</ecNumber>
    </recommendedName>
</protein>
<sequence>FIIAPALPVITAFLALAVIPFGDTVRVAGHDIPLQITDVNIAVLWILGTTSMGVYGIVLGGWASNSKYPLLGGLRSSAQMISYELAQGISLVSVIVMTGTLSLASIVRQQEHLWFIVPQFFAFVIYREHDGRLGRRDHGLPRRLERSVPARPRLVPDQAERLPLLLRLAPRHLPAPPLRPADGLRVEGALAGLASEPHRHGHRAGVPAPMTTLFEPFLFAMFGGIAIGCALGVVFHRNPVHCALLLVGVLLSVSGLFVMLHAPFIAALQVIVYAGAIMVLFLFVVMLLNVKGEAPLLTPGAWKGFGFFFALIVFVELLYIVLSQGGTEGTPAAAVPLPPGFGSRSS</sequence>
<evidence type="ECO:0000256" key="1">
    <source>
        <dbReference type="ARBA" id="ARBA00004141"/>
    </source>
</evidence>
<evidence type="ECO:0000313" key="7">
    <source>
        <dbReference type="EMBL" id="TMQ54687.1"/>
    </source>
</evidence>
<comment type="similarity">
    <text evidence="6">Belongs to the complex I subunit 6 family.</text>
</comment>
<comment type="caution">
    <text evidence="6">Lacks conserved residue(s) required for the propagation of feature annotation.</text>
</comment>
<keyword evidence="6" id="KW-1003">Cell membrane</keyword>
<evidence type="ECO:0000256" key="2">
    <source>
        <dbReference type="ARBA" id="ARBA00022692"/>
    </source>
</evidence>
<dbReference type="Gene3D" id="1.20.120.1200">
    <property type="entry name" value="NADH-ubiquinone/plastoquinone oxidoreductase chain 6, subunit NuoJ"/>
    <property type="match status" value="1"/>
</dbReference>
<dbReference type="Pfam" id="PF00146">
    <property type="entry name" value="NADHdh"/>
    <property type="match status" value="1"/>
</dbReference>
<dbReference type="PANTHER" id="PTHR11432">
    <property type="entry name" value="NADH DEHYDROGENASE SUBUNIT 1"/>
    <property type="match status" value="1"/>
</dbReference>
<comment type="subcellular location">
    <subcellularLocation>
        <location evidence="5">Cell membrane</location>
        <topology evidence="5">Multi-pass membrane protein</topology>
    </subcellularLocation>
    <subcellularLocation>
        <location evidence="1">Membrane</location>
        <topology evidence="1">Multi-pass membrane protein</topology>
    </subcellularLocation>
</comment>
<comment type="catalytic activity">
    <reaction evidence="6">
        <text>a quinone + NADH + 5 H(+)(in) = a quinol + NAD(+) + 4 H(+)(out)</text>
        <dbReference type="Rhea" id="RHEA:57888"/>
        <dbReference type="ChEBI" id="CHEBI:15378"/>
        <dbReference type="ChEBI" id="CHEBI:24646"/>
        <dbReference type="ChEBI" id="CHEBI:57540"/>
        <dbReference type="ChEBI" id="CHEBI:57945"/>
        <dbReference type="ChEBI" id="CHEBI:132124"/>
    </reaction>
</comment>
<dbReference type="GO" id="GO:0048038">
    <property type="term" value="F:quinone binding"/>
    <property type="evidence" value="ECO:0007669"/>
    <property type="project" value="UniProtKB-UniRule"/>
</dbReference>
<keyword evidence="4 6" id="KW-0472">Membrane</keyword>
<reference evidence="7 8" key="1">
    <citation type="journal article" date="2019" name="Nat. Microbiol.">
        <title>Mediterranean grassland soil C-N compound turnover is dependent on rainfall and depth, and is mediated by genomically divergent microorganisms.</title>
        <authorList>
            <person name="Diamond S."/>
            <person name="Andeer P.F."/>
            <person name="Li Z."/>
            <person name="Crits-Christoph A."/>
            <person name="Burstein D."/>
            <person name="Anantharaman K."/>
            <person name="Lane K.R."/>
            <person name="Thomas B.C."/>
            <person name="Pan C."/>
            <person name="Northen T.R."/>
            <person name="Banfield J.F."/>
        </authorList>
    </citation>
    <scope>NUCLEOTIDE SEQUENCE [LARGE SCALE GENOMIC DNA]</scope>
    <source>
        <strain evidence="7">WS_5</strain>
    </source>
</reference>
<proteinExistence type="inferred from homology"/>
<dbReference type="InterPro" id="IPR042106">
    <property type="entry name" value="Nuo/plastoQ_OxRdtase_6_NuoJ"/>
</dbReference>
<comment type="function">
    <text evidence="6">NDH-1 shuttles electrons from NADH, via FMN and iron-sulfur (Fe-S) centers, to quinones in the respiratory chain. Couples the redox reaction to proton translocation (for every two electrons transferred, four hydrogen ions are translocated across the cytoplasmic membrane), and thus conserves the redox energy in a proton gradient.</text>
</comment>
<feature type="transmembrane region" description="Helical" evidence="6">
    <location>
        <begin position="302"/>
        <end position="322"/>
    </location>
</feature>
<feature type="transmembrane region" description="Helical" evidence="6">
    <location>
        <begin position="270"/>
        <end position="290"/>
    </location>
</feature>
<keyword evidence="5" id="KW-0520">NAD</keyword>
<feature type="transmembrane region" description="Helical" evidence="6">
    <location>
        <begin position="41"/>
        <end position="64"/>
    </location>
</feature>
<keyword evidence="2 5" id="KW-0812">Transmembrane</keyword>
<evidence type="ECO:0000256" key="6">
    <source>
        <dbReference type="RuleBase" id="RU004429"/>
    </source>
</evidence>
<dbReference type="AlphaFoldDB" id="A0A538STI4"/>
<organism evidence="7 8">
    <name type="scientific">Eiseniibacteriota bacterium</name>
    <dbReference type="NCBI Taxonomy" id="2212470"/>
    <lineage>
        <taxon>Bacteria</taxon>
        <taxon>Candidatus Eiseniibacteriota</taxon>
    </lineage>
</organism>
<dbReference type="InterPro" id="IPR001457">
    <property type="entry name" value="NADH_UbQ/plastoQ_OxRdtase_su6"/>
</dbReference>
<gene>
    <name evidence="7" type="ORF">E6K75_10220</name>
</gene>
<evidence type="ECO:0000313" key="8">
    <source>
        <dbReference type="Proteomes" id="UP000320913"/>
    </source>
</evidence>
<dbReference type="Proteomes" id="UP000320913">
    <property type="component" value="Unassembled WGS sequence"/>
</dbReference>
<feature type="non-terminal residue" evidence="7">
    <location>
        <position position="1"/>
    </location>
</feature>
<dbReference type="GO" id="GO:0008137">
    <property type="term" value="F:NADH dehydrogenase (ubiquinone) activity"/>
    <property type="evidence" value="ECO:0007669"/>
    <property type="project" value="UniProtKB-UniRule"/>
</dbReference>
<dbReference type="GO" id="GO:0005886">
    <property type="term" value="C:plasma membrane"/>
    <property type="evidence" value="ECO:0007669"/>
    <property type="project" value="UniProtKB-SubCell"/>
</dbReference>
<dbReference type="EC" id="7.1.1.-" evidence="6"/>
<evidence type="ECO:0000256" key="3">
    <source>
        <dbReference type="ARBA" id="ARBA00022989"/>
    </source>
</evidence>
<dbReference type="EMBL" id="VBOV01000296">
    <property type="protein sequence ID" value="TMQ54687.1"/>
    <property type="molecule type" value="Genomic_DNA"/>
</dbReference>
<dbReference type="Pfam" id="PF00499">
    <property type="entry name" value="Oxidored_q3"/>
    <property type="match status" value="1"/>
</dbReference>
<feature type="transmembrane region" description="Helical" evidence="6">
    <location>
        <begin position="217"/>
        <end position="235"/>
    </location>
</feature>
<evidence type="ECO:0000256" key="5">
    <source>
        <dbReference type="RuleBase" id="RU000471"/>
    </source>
</evidence>
<dbReference type="GO" id="GO:0003954">
    <property type="term" value="F:NADH dehydrogenase activity"/>
    <property type="evidence" value="ECO:0007669"/>
    <property type="project" value="TreeGrafter"/>
</dbReference>
<dbReference type="InterPro" id="IPR001694">
    <property type="entry name" value="NADH_UbQ_OxRdtase_su1/FPO"/>
</dbReference>
<evidence type="ECO:0000256" key="4">
    <source>
        <dbReference type="ARBA" id="ARBA00023136"/>
    </source>
</evidence>
<comment type="caution">
    <text evidence="7">The sequence shown here is derived from an EMBL/GenBank/DDBJ whole genome shotgun (WGS) entry which is preliminary data.</text>
</comment>
<dbReference type="GO" id="GO:0009060">
    <property type="term" value="P:aerobic respiration"/>
    <property type="evidence" value="ECO:0007669"/>
    <property type="project" value="TreeGrafter"/>
</dbReference>
<keyword evidence="6" id="KW-0874">Quinone</keyword>
<dbReference type="PANTHER" id="PTHR11432:SF3">
    <property type="entry name" value="NADH-UBIQUINONE OXIDOREDUCTASE CHAIN 1"/>
    <property type="match status" value="1"/>
</dbReference>
<accession>A0A538STI4</accession>
<name>A0A538STI4_UNCEI</name>
<feature type="transmembrane region" description="Helical" evidence="6">
    <location>
        <begin position="85"/>
        <end position="107"/>
    </location>
</feature>
<keyword evidence="3 6" id="KW-1133">Transmembrane helix</keyword>